<dbReference type="Pfam" id="PF02518">
    <property type="entry name" value="HATPase_c"/>
    <property type="match status" value="1"/>
</dbReference>
<organism evidence="10 11">
    <name type="scientific">Halovivax cerinus</name>
    <dbReference type="NCBI Taxonomy" id="1487865"/>
    <lineage>
        <taxon>Archaea</taxon>
        <taxon>Methanobacteriati</taxon>
        <taxon>Methanobacteriota</taxon>
        <taxon>Stenosarchaea group</taxon>
        <taxon>Halobacteria</taxon>
        <taxon>Halobacteriales</taxon>
        <taxon>Natrialbaceae</taxon>
        <taxon>Halovivax</taxon>
    </lineage>
</organism>
<name>A0ABD5NQ64_9EURY</name>
<reference evidence="10 11" key="1">
    <citation type="journal article" date="2019" name="Int. J. Syst. Evol. Microbiol.">
        <title>The Global Catalogue of Microorganisms (GCM) 10K type strain sequencing project: providing services to taxonomists for standard genome sequencing and annotation.</title>
        <authorList>
            <consortium name="The Broad Institute Genomics Platform"/>
            <consortium name="The Broad Institute Genome Sequencing Center for Infectious Disease"/>
            <person name="Wu L."/>
            <person name="Ma J."/>
        </authorList>
    </citation>
    <scope>NUCLEOTIDE SEQUENCE [LARGE SCALE GENOMIC DNA]</scope>
    <source>
        <strain evidence="10 11">IBRC-M 10256</strain>
    </source>
</reference>
<keyword evidence="11" id="KW-1185">Reference proteome</keyword>
<evidence type="ECO:0000256" key="6">
    <source>
        <dbReference type="ARBA" id="ARBA00022840"/>
    </source>
</evidence>
<dbReference type="InterPro" id="IPR004358">
    <property type="entry name" value="Sig_transdc_His_kin-like_C"/>
</dbReference>
<feature type="transmembrane region" description="Helical" evidence="8">
    <location>
        <begin position="49"/>
        <end position="66"/>
    </location>
</feature>
<feature type="domain" description="Histidine kinase" evidence="9">
    <location>
        <begin position="169"/>
        <end position="375"/>
    </location>
</feature>
<dbReference type="PANTHER" id="PTHR44936">
    <property type="entry name" value="SENSOR PROTEIN CREC"/>
    <property type="match status" value="1"/>
</dbReference>
<dbReference type="InterPro" id="IPR005467">
    <property type="entry name" value="His_kinase_dom"/>
</dbReference>
<dbReference type="GO" id="GO:0005524">
    <property type="term" value="F:ATP binding"/>
    <property type="evidence" value="ECO:0007669"/>
    <property type="project" value="UniProtKB-KW"/>
</dbReference>
<feature type="transmembrane region" description="Helical" evidence="8">
    <location>
        <begin position="87"/>
        <end position="106"/>
    </location>
</feature>
<dbReference type="EC" id="2.7.13.3" evidence="2"/>
<comment type="catalytic activity">
    <reaction evidence="1">
        <text>ATP + protein L-histidine = ADP + protein N-phospho-L-histidine.</text>
        <dbReference type="EC" id="2.7.13.3"/>
    </reaction>
</comment>
<evidence type="ECO:0000313" key="11">
    <source>
        <dbReference type="Proteomes" id="UP001595846"/>
    </source>
</evidence>
<keyword evidence="5 10" id="KW-0418">Kinase</keyword>
<evidence type="ECO:0000256" key="5">
    <source>
        <dbReference type="ARBA" id="ARBA00022777"/>
    </source>
</evidence>
<comment type="caution">
    <text evidence="10">The sequence shown here is derived from an EMBL/GenBank/DDBJ whole genome shotgun (WGS) entry which is preliminary data.</text>
</comment>
<keyword evidence="6" id="KW-0067">ATP-binding</keyword>
<protein>
    <recommendedName>
        <fullName evidence="2">histidine kinase</fullName>
        <ecNumber evidence="2">2.7.13.3</ecNumber>
    </recommendedName>
</protein>
<gene>
    <name evidence="10" type="ORF">ACFOUR_12380</name>
</gene>
<proteinExistence type="predicted"/>
<dbReference type="InterPro" id="IPR050980">
    <property type="entry name" value="2C_sensor_his_kinase"/>
</dbReference>
<evidence type="ECO:0000313" key="10">
    <source>
        <dbReference type="EMBL" id="MFC3959162.1"/>
    </source>
</evidence>
<evidence type="ECO:0000256" key="2">
    <source>
        <dbReference type="ARBA" id="ARBA00012438"/>
    </source>
</evidence>
<feature type="transmembrane region" description="Helical" evidence="8">
    <location>
        <begin position="12"/>
        <end position="37"/>
    </location>
</feature>
<evidence type="ECO:0000256" key="1">
    <source>
        <dbReference type="ARBA" id="ARBA00000085"/>
    </source>
</evidence>
<dbReference type="InterPro" id="IPR036890">
    <property type="entry name" value="HATPase_C_sf"/>
</dbReference>
<evidence type="ECO:0000256" key="4">
    <source>
        <dbReference type="ARBA" id="ARBA00022741"/>
    </source>
</evidence>
<keyword evidence="8" id="KW-0812">Transmembrane</keyword>
<dbReference type="SMART" id="SM00387">
    <property type="entry name" value="HATPase_c"/>
    <property type="match status" value="1"/>
</dbReference>
<dbReference type="EMBL" id="JBHSAQ010000010">
    <property type="protein sequence ID" value="MFC3959162.1"/>
    <property type="molecule type" value="Genomic_DNA"/>
</dbReference>
<feature type="region of interest" description="Disordered" evidence="7">
    <location>
        <begin position="363"/>
        <end position="392"/>
    </location>
</feature>
<sequence length="392" mass="42400">MKFATGSSAPTQPVAVVAIHALGVVLTAGVIVETLVLALLGSDVQFGELYLAGMLSMLPFLAWLLYAPRRLDRADVRPARYPRIGRWVLGGIVSFVLINAALIAAIPPGKVALVVGWVRWAIVIGASVGLLIGVIEARAVERARRAERTAVRAEQLKEQRDLLDYLNSILRHEVLNTAAIVDGYATRLMDEGATLDDEEREWARVIHAEADDLTNVIDDVQVLLRTASGDHELYPVDLADLLRSEVAALERSQERVTIESDIPSSVYVRADALLSRVFGNILANAVEHTDDPDPWVGVTVTRDEGTVRVDVEDDGPGIAPDERETIFDRGRGHADTHGLGLYLVEKLVTAYDGDVYLAETGPGGSRFTVELPRSQPPADAPARETDGAPSTG</sequence>
<keyword evidence="8" id="KW-1133">Transmembrane helix</keyword>
<dbReference type="Gene3D" id="3.30.565.10">
    <property type="entry name" value="Histidine kinase-like ATPase, C-terminal domain"/>
    <property type="match status" value="1"/>
</dbReference>
<accession>A0ABD5NQ64</accession>
<dbReference type="PRINTS" id="PR00344">
    <property type="entry name" value="BCTRLSENSOR"/>
</dbReference>
<evidence type="ECO:0000256" key="8">
    <source>
        <dbReference type="SAM" id="Phobius"/>
    </source>
</evidence>
<dbReference type="PANTHER" id="PTHR44936:SF10">
    <property type="entry name" value="SENSOR PROTEIN RSTB"/>
    <property type="match status" value="1"/>
</dbReference>
<dbReference type="GO" id="GO:0004673">
    <property type="term" value="F:protein histidine kinase activity"/>
    <property type="evidence" value="ECO:0007669"/>
    <property type="project" value="UniProtKB-EC"/>
</dbReference>
<feature type="transmembrane region" description="Helical" evidence="8">
    <location>
        <begin position="112"/>
        <end position="135"/>
    </location>
</feature>
<evidence type="ECO:0000256" key="3">
    <source>
        <dbReference type="ARBA" id="ARBA00022679"/>
    </source>
</evidence>
<dbReference type="SUPFAM" id="SSF55874">
    <property type="entry name" value="ATPase domain of HSP90 chaperone/DNA topoisomerase II/histidine kinase"/>
    <property type="match status" value="1"/>
</dbReference>
<dbReference type="InterPro" id="IPR003594">
    <property type="entry name" value="HATPase_dom"/>
</dbReference>
<keyword evidence="4" id="KW-0547">Nucleotide-binding</keyword>
<evidence type="ECO:0000256" key="7">
    <source>
        <dbReference type="SAM" id="MobiDB-lite"/>
    </source>
</evidence>
<dbReference type="GeneID" id="73902570"/>
<keyword evidence="3" id="KW-0808">Transferase</keyword>
<evidence type="ECO:0000259" key="9">
    <source>
        <dbReference type="PROSITE" id="PS50109"/>
    </source>
</evidence>
<dbReference type="Proteomes" id="UP001595846">
    <property type="component" value="Unassembled WGS sequence"/>
</dbReference>
<dbReference type="AlphaFoldDB" id="A0ABD5NQ64"/>
<dbReference type="PROSITE" id="PS50109">
    <property type="entry name" value="HIS_KIN"/>
    <property type="match status" value="1"/>
</dbReference>
<dbReference type="RefSeq" id="WP_256533442.1">
    <property type="nucleotide sequence ID" value="NZ_CP101824.1"/>
</dbReference>
<keyword evidence="8" id="KW-0472">Membrane</keyword>